<evidence type="ECO:0000256" key="2">
    <source>
        <dbReference type="ARBA" id="ARBA00005617"/>
    </source>
</evidence>
<dbReference type="Gene3D" id="1.10.720.30">
    <property type="entry name" value="SAP domain"/>
    <property type="match status" value="1"/>
</dbReference>
<evidence type="ECO:0000256" key="1">
    <source>
        <dbReference type="ARBA" id="ARBA00004613"/>
    </source>
</evidence>
<comment type="similarity">
    <text evidence="2">Belongs to the ARMET family.</text>
</comment>
<organism evidence="11 12">
    <name type="scientific">Monosiga brevicollis</name>
    <name type="common">Choanoflagellate</name>
    <dbReference type="NCBI Taxonomy" id="81824"/>
    <lineage>
        <taxon>Eukaryota</taxon>
        <taxon>Choanoflagellata</taxon>
        <taxon>Craspedida</taxon>
        <taxon>Salpingoecidae</taxon>
        <taxon>Monosiga</taxon>
    </lineage>
</organism>
<evidence type="ECO:0000313" key="11">
    <source>
        <dbReference type="EMBL" id="EDQ89795.1"/>
    </source>
</evidence>
<evidence type="ECO:0000256" key="8">
    <source>
        <dbReference type="SAM" id="SignalP"/>
    </source>
</evidence>
<dbReference type="OMA" id="EVCKGCA"/>
<evidence type="ECO:0000256" key="6">
    <source>
        <dbReference type="ARBA" id="ARBA00023157"/>
    </source>
</evidence>
<reference evidence="11 12" key="1">
    <citation type="journal article" date="2008" name="Nature">
        <title>The genome of the choanoflagellate Monosiga brevicollis and the origin of metazoans.</title>
        <authorList>
            <consortium name="JGI Sequencing"/>
            <person name="King N."/>
            <person name="Westbrook M.J."/>
            <person name="Young S.L."/>
            <person name="Kuo A."/>
            <person name="Abedin M."/>
            <person name="Chapman J."/>
            <person name="Fairclough S."/>
            <person name="Hellsten U."/>
            <person name="Isogai Y."/>
            <person name="Letunic I."/>
            <person name="Marr M."/>
            <person name="Pincus D."/>
            <person name="Putnam N."/>
            <person name="Rokas A."/>
            <person name="Wright K.J."/>
            <person name="Zuzow R."/>
            <person name="Dirks W."/>
            <person name="Good M."/>
            <person name="Goodstein D."/>
            <person name="Lemons D."/>
            <person name="Li W."/>
            <person name="Lyons J.B."/>
            <person name="Morris A."/>
            <person name="Nichols S."/>
            <person name="Richter D.J."/>
            <person name="Salamov A."/>
            <person name="Bork P."/>
            <person name="Lim W.A."/>
            <person name="Manning G."/>
            <person name="Miller W.T."/>
            <person name="McGinnis W."/>
            <person name="Shapiro H."/>
            <person name="Tjian R."/>
            <person name="Grigoriev I.V."/>
            <person name="Rokhsar D."/>
        </authorList>
    </citation>
    <scope>NUCLEOTIDE SEQUENCE [LARGE SCALE GENOMIC DNA]</scope>
    <source>
        <strain evidence="12">MX1 / ATCC 50154</strain>
    </source>
</reference>
<dbReference type="InterPro" id="IPR036361">
    <property type="entry name" value="SAP_dom_sf"/>
</dbReference>
<evidence type="ECO:0000256" key="3">
    <source>
        <dbReference type="ARBA" id="ARBA00014267"/>
    </source>
</evidence>
<dbReference type="STRING" id="81824.A9UY42"/>
<dbReference type="SUPFAM" id="SSF68906">
    <property type="entry name" value="SAP domain"/>
    <property type="match status" value="1"/>
</dbReference>
<feature type="signal peptide" evidence="8">
    <location>
        <begin position="1"/>
        <end position="18"/>
    </location>
</feature>
<dbReference type="AlphaFoldDB" id="A9UY42"/>
<dbReference type="eggNOG" id="KOG4154">
    <property type="taxonomic scope" value="Eukaryota"/>
</dbReference>
<evidence type="ECO:0000313" key="12">
    <source>
        <dbReference type="Proteomes" id="UP000001357"/>
    </source>
</evidence>
<dbReference type="PANTHER" id="PTHR12990">
    <property type="entry name" value="ARMET-LIKE PROTEIN"/>
    <property type="match status" value="1"/>
</dbReference>
<evidence type="ECO:0000256" key="4">
    <source>
        <dbReference type="ARBA" id="ARBA00022525"/>
    </source>
</evidence>
<feature type="domain" description="ARMET C-terminal" evidence="9">
    <location>
        <begin position="128"/>
        <end position="169"/>
    </location>
</feature>
<sequence length="172" mass="19291">MRAVLLIVVVALLGMASAAKKNPKECEVCKKVVSRVVDTVKEQGKDVTDVDATEAALWKLCRETKNHKEGRFCYYVGAADDAATGLVREVTQPLSRFLPADAVCNKLKKKDSQICELEYDEPVDLSKIDLEKQRVKVLKKILSDQFNDACKGCLEKSDYIKRIRELSAKQEL</sequence>
<dbReference type="KEGG" id="mbr:MONBRDRAFT_20855"/>
<dbReference type="Proteomes" id="UP000001357">
    <property type="component" value="Unassembled WGS sequence"/>
</dbReference>
<keyword evidence="5 8" id="KW-0732">Signal</keyword>
<dbReference type="InParanoid" id="A9UY42"/>
<dbReference type="InterPro" id="IPR045333">
    <property type="entry name" value="ARMET-like"/>
</dbReference>
<dbReference type="Pfam" id="PF20145">
    <property type="entry name" value="ARMET_N"/>
    <property type="match status" value="1"/>
</dbReference>
<dbReference type="InterPro" id="IPR045332">
    <property type="entry name" value="ARMET_N"/>
</dbReference>
<dbReference type="EMBL" id="CH991549">
    <property type="protein sequence ID" value="EDQ89795.1"/>
    <property type="molecule type" value="Genomic_DNA"/>
</dbReference>
<dbReference type="GeneID" id="5890415"/>
<dbReference type="FunCoup" id="A9UY42">
    <property type="interactions" value="795"/>
</dbReference>
<accession>A9UY42</accession>
<feature type="domain" description="ARMET N-terminal" evidence="10">
    <location>
        <begin position="25"/>
        <end position="121"/>
    </location>
</feature>
<proteinExistence type="inferred from homology"/>
<dbReference type="GO" id="GO:0005576">
    <property type="term" value="C:extracellular region"/>
    <property type="evidence" value="ECO:0007669"/>
    <property type="project" value="UniProtKB-SubCell"/>
</dbReference>
<evidence type="ECO:0000259" key="10">
    <source>
        <dbReference type="Pfam" id="PF20145"/>
    </source>
</evidence>
<evidence type="ECO:0000256" key="7">
    <source>
        <dbReference type="ARBA" id="ARBA00032923"/>
    </source>
</evidence>
<evidence type="ECO:0000259" key="9">
    <source>
        <dbReference type="Pfam" id="PF10208"/>
    </source>
</evidence>
<dbReference type="InterPro" id="IPR019345">
    <property type="entry name" value="ARMET_C"/>
</dbReference>
<dbReference type="Pfam" id="PF10208">
    <property type="entry name" value="ARMET_C"/>
    <property type="match status" value="1"/>
</dbReference>
<protein>
    <recommendedName>
        <fullName evidence="3">Mesencephalic astrocyte-derived neurotrophic factor homolog</fullName>
    </recommendedName>
    <alternativeName>
        <fullName evidence="7">MANF/CDNF-like protein</fullName>
    </alternativeName>
</protein>
<dbReference type="RefSeq" id="XP_001745217.1">
    <property type="nucleotide sequence ID" value="XM_001745165.1"/>
</dbReference>
<keyword evidence="4" id="KW-0964">Secreted</keyword>
<keyword evidence="6" id="KW-1015">Disulfide bond</keyword>
<dbReference type="PANTHER" id="PTHR12990:SF5">
    <property type="entry name" value="MESENCEPHALIC ASTROCYTE-DERIVED NEUROTROPHIC FACTOR HOMOLOG"/>
    <property type="match status" value="1"/>
</dbReference>
<feature type="chain" id="PRO_5002742457" description="Mesencephalic astrocyte-derived neurotrophic factor homolog" evidence="8">
    <location>
        <begin position="19"/>
        <end position="172"/>
    </location>
</feature>
<name>A9UY42_MONBE</name>
<keyword evidence="12" id="KW-1185">Reference proteome</keyword>
<dbReference type="Gene3D" id="1.10.225.10">
    <property type="entry name" value="Saposin-like"/>
    <property type="match status" value="1"/>
</dbReference>
<gene>
    <name evidence="11" type="ORF">MONBRDRAFT_20855</name>
</gene>
<evidence type="ECO:0000256" key="5">
    <source>
        <dbReference type="ARBA" id="ARBA00022729"/>
    </source>
</evidence>
<comment type="subcellular location">
    <subcellularLocation>
        <location evidence="1">Secreted</location>
    </subcellularLocation>
</comment>